<accession>A0ABR4BRP9</accession>
<keyword evidence="8 10" id="KW-0406">Ion transport</keyword>
<keyword evidence="14" id="KW-1185">Reference proteome</keyword>
<keyword evidence="3 10" id="KW-0813">Transport</keyword>
<evidence type="ECO:0000256" key="8">
    <source>
        <dbReference type="ARBA" id="ARBA00023065"/>
    </source>
</evidence>
<comment type="function">
    <text evidence="10">Has a role in promoting intracellular calcium ion sequestration via the exchange of calcium ions for hydrogen ions across the vacuolar membrane. Involved also in manganese ion homeostasis via its uptake into the vacuole.</text>
</comment>
<feature type="transmembrane region" description="Helical" evidence="10">
    <location>
        <begin position="318"/>
        <end position="337"/>
    </location>
</feature>
<keyword evidence="10" id="KW-0926">Vacuole</keyword>
<evidence type="ECO:0000256" key="2">
    <source>
        <dbReference type="ARBA" id="ARBA00008170"/>
    </source>
</evidence>
<feature type="transmembrane region" description="Helical" evidence="10">
    <location>
        <begin position="154"/>
        <end position="177"/>
    </location>
</feature>
<dbReference type="Pfam" id="PF01699">
    <property type="entry name" value="Na_Ca_ex"/>
    <property type="match status" value="2"/>
</dbReference>
<keyword evidence="4 10" id="KW-0109">Calcium transport</keyword>
<dbReference type="PANTHER" id="PTHR31503">
    <property type="entry name" value="VACUOLAR CALCIUM ION TRANSPORTER"/>
    <property type="match status" value="1"/>
</dbReference>
<comment type="caution">
    <text evidence="13">The sequence shown here is derived from an EMBL/GenBank/DDBJ whole genome shotgun (WGS) entry which is preliminary data.</text>
</comment>
<feature type="domain" description="Sodium/calcium exchanger membrane region" evidence="12">
    <location>
        <begin position="123"/>
        <end position="283"/>
    </location>
</feature>
<feature type="transmembrane region" description="Helical" evidence="10">
    <location>
        <begin position="443"/>
        <end position="463"/>
    </location>
</feature>
<dbReference type="Proteomes" id="UP001595075">
    <property type="component" value="Unassembled WGS sequence"/>
</dbReference>
<feature type="transmembrane region" description="Helical" evidence="10">
    <location>
        <begin position="183"/>
        <end position="207"/>
    </location>
</feature>
<evidence type="ECO:0000256" key="4">
    <source>
        <dbReference type="ARBA" id="ARBA00022568"/>
    </source>
</evidence>
<feature type="transmembrane region" description="Helical" evidence="10">
    <location>
        <begin position="219"/>
        <end position="241"/>
    </location>
</feature>
<keyword evidence="5 10" id="KW-0812">Transmembrane</keyword>
<evidence type="ECO:0000256" key="7">
    <source>
        <dbReference type="ARBA" id="ARBA00022989"/>
    </source>
</evidence>
<feature type="transmembrane region" description="Helical" evidence="10">
    <location>
        <begin position="261"/>
        <end position="281"/>
    </location>
</feature>
<evidence type="ECO:0000256" key="10">
    <source>
        <dbReference type="RuleBase" id="RU365028"/>
    </source>
</evidence>
<feature type="region of interest" description="Disordered" evidence="11">
    <location>
        <begin position="1"/>
        <end position="74"/>
    </location>
</feature>
<dbReference type="InterPro" id="IPR004713">
    <property type="entry name" value="CaH_exchang"/>
</dbReference>
<evidence type="ECO:0000256" key="1">
    <source>
        <dbReference type="ARBA" id="ARBA00004127"/>
    </source>
</evidence>
<evidence type="ECO:0000313" key="14">
    <source>
        <dbReference type="Proteomes" id="UP001595075"/>
    </source>
</evidence>
<comment type="caution">
    <text evidence="10">Lacks conserved residue(s) required for the propagation of feature annotation.</text>
</comment>
<feature type="domain" description="Sodium/calcium exchanger membrane region" evidence="12">
    <location>
        <begin position="320"/>
        <end position="461"/>
    </location>
</feature>
<keyword evidence="6 10" id="KW-0106">Calcium</keyword>
<reference evidence="13 14" key="1">
    <citation type="journal article" date="2024" name="Commun. Biol.">
        <title>Comparative genomic analysis of thermophilic fungi reveals convergent evolutionary adaptations and gene losses.</title>
        <authorList>
            <person name="Steindorff A.S."/>
            <person name="Aguilar-Pontes M.V."/>
            <person name="Robinson A.J."/>
            <person name="Andreopoulos B."/>
            <person name="LaButti K."/>
            <person name="Kuo A."/>
            <person name="Mondo S."/>
            <person name="Riley R."/>
            <person name="Otillar R."/>
            <person name="Haridas S."/>
            <person name="Lipzen A."/>
            <person name="Grimwood J."/>
            <person name="Schmutz J."/>
            <person name="Clum A."/>
            <person name="Reid I.D."/>
            <person name="Moisan M.C."/>
            <person name="Butler G."/>
            <person name="Nguyen T.T.M."/>
            <person name="Dewar K."/>
            <person name="Conant G."/>
            <person name="Drula E."/>
            <person name="Henrissat B."/>
            <person name="Hansel C."/>
            <person name="Singer S."/>
            <person name="Hutchinson M.I."/>
            <person name="de Vries R.P."/>
            <person name="Natvig D.O."/>
            <person name="Powell A.J."/>
            <person name="Tsang A."/>
            <person name="Grigoriev I.V."/>
        </authorList>
    </citation>
    <scope>NUCLEOTIDE SEQUENCE [LARGE SCALE GENOMIC DNA]</scope>
    <source>
        <strain evidence="13 14">CBS 494.80</strain>
    </source>
</reference>
<dbReference type="InterPro" id="IPR004798">
    <property type="entry name" value="CAX-like"/>
</dbReference>
<keyword evidence="7 10" id="KW-1133">Transmembrane helix</keyword>
<evidence type="ECO:0000313" key="13">
    <source>
        <dbReference type="EMBL" id="KAL2060303.1"/>
    </source>
</evidence>
<feature type="transmembrane region" description="Helical" evidence="10">
    <location>
        <begin position="123"/>
        <end position="142"/>
    </location>
</feature>
<dbReference type="PANTHER" id="PTHR31503:SF14">
    <property type="entry name" value="VACUOLAR CALCIUM ION TRANSPORTER"/>
    <property type="match status" value="1"/>
</dbReference>
<protein>
    <recommendedName>
        <fullName evidence="10">Vacuolar calcium ion transporter</fullName>
    </recommendedName>
</protein>
<dbReference type="InterPro" id="IPR004837">
    <property type="entry name" value="NaCa_Exmemb"/>
</dbReference>
<sequence length="493" mass="54078">MASIFNRGPKASVSSSSNKRHSRRQSESQRSAPWDYPTAVNSSTSREKPGVLPTHSRSNSNEKSKIFNGIQPDGESGRRGFHPLKFLKICWKSASYASKVVNLLWPVVPAAIAVRYAKPDAHLTIFILNYIAMVPCANLVGFAGQELARKLPKVFGVLLETTLGSVVEIILFMVLLTKDQFQVIRAAILGSILATLLLCLGMCFFIGGMKRDEQTFHEAVSEVGSGLLLTAGLGLSVPVVFSNALANSELITKERLEHNIVALSRITSIILIVAYVIYVWFQMHTHHGLYDDLFEKDEMMDEDRHKDLRKAKLTMTECILALTISIALVTIIAIGLVEQIHYIVHEYHVSDAFMGLILVPIVEKAAEHLTAMDEAWDNQMNFALSHVLGATIQTALFNAPLTIIVAWGLNKKMDLNFELFDIVMLILAILVVGNFLRDGKSNYLEGALCVLVYMVIAAAAWYYPDPKATENGAGAATGGAVAHRALAKGLGLS</sequence>
<evidence type="ECO:0000256" key="3">
    <source>
        <dbReference type="ARBA" id="ARBA00022448"/>
    </source>
</evidence>
<evidence type="ECO:0000259" key="12">
    <source>
        <dbReference type="Pfam" id="PF01699"/>
    </source>
</evidence>
<comment type="subcellular location">
    <subcellularLocation>
        <location evidence="1">Endomembrane system</location>
        <topology evidence="1">Multi-pass membrane protein</topology>
    </subcellularLocation>
    <subcellularLocation>
        <location evidence="10">Vacuole membrane</location>
    </subcellularLocation>
</comment>
<feature type="transmembrane region" description="Helical" evidence="10">
    <location>
        <begin position="419"/>
        <end position="436"/>
    </location>
</feature>
<evidence type="ECO:0000256" key="11">
    <source>
        <dbReference type="SAM" id="MobiDB-lite"/>
    </source>
</evidence>
<evidence type="ECO:0000256" key="6">
    <source>
        <dbReference type="ARBA" id="ARBA00022837"/>
    </source>
</evidence>
<evidence type="ECO:0000256" key="9">
    <source>
        <dbReference type="ARBA" id="ARBA00023136"/>
    </source>
</evidence>
<evidence type="ECO:0000256" key="5">
    <source>
        <dbReference type="ARBA" id="ARBA00022692"/>
    </source>
</evidence>
<comment type="similarity">
    <text evidence="2 10">Belongs to the Ca(2+):cation antiporter (CaCA) (TC 2.A.19) family.</text>
</comment>
<dbReference type="EMBL" id="JAZHXI010000023">
    <property type="protein sequence ID" value="KAL2060303.1"/>
    <property type="molecule type" value="Genomic_DNA"/>
</dbReference>
<organism evidence="13 14">
    <name type="scientific">Oculimacula yallundae</name>
    <dbReference type="NCBI Taxonomy" id="86028"/>
    <lineage>
        <taxon>Eukaryota</taxon>
        <taxon>Fungi</taxon>
        <taxon>Dikarya</taxon>
        <taxon>Ascomycota</taxon>
        <taxon>Pezizomycotina</taxon>
        <taxon>Leotiomycetes</taxon>
        <taxon>Helotiales</taxon>
        <taxon>Ploettnerulaceae</taxon>
        <taxon>Oculimacula</taxon>
    </lineage>
</organism>
<proteinExistence type="inferred from homology"/>
<dbReference type="NCBIfam" id="TIGR00378">
    <property type="entry name" value="cax"/>
    <property type="match status" value="1"/>
</dbReference>
<keyword evidence="9 10" id="KW-0472">Membrane</keyword>
<dbReference type="Gene3D" id="1.20.1420.30">
    <property type="entry name" value="NCX, central ion-binding region"/>
    <property type="match status" value="2"/>
</dbReference>
<dbReference type="InterPro" id="IPR044880">
    <property type="entry name" value="NCX_ion-bd_dom_sf"/>
</dbReference>
<gene>
    <name evidence="13" type="ORF">VTL71DRAFT_9698</name>
</gene>
<feature type="transmembrane region" description="Helical" evidence="10">
    <location>
        <begin position="383"/>
        <end position="407"/>
    </location>
</feature>
<name>A0ABR4BRP9_9HELO</name>
<keyword evidence="10" id="KW-0050">Antiport</keyword>